<feature type="domain" description="DRBM" evidence="5">
    <location>
        <begin position="236"/>
        <end position="305"/>
    </location>
</feature>
<evidence type="ECO:0000256" key="1">
    <source>
        <dbReference type="ARBA" id="ARBA00022737"/>
    </source>
</evidence>
<name>A0A371GWD7_MUCPR</name>
<dbReference type="FunFam" id="3.30.160.20:FF:000071">
    <property type="entry name" value="Double-stranded RNA-binding protein 4"/>
    <property type="match status" value="1"/>
</dbReference>
<dbReference type="AlphaFoldDB" id="A0A371GWD7"/>
<evidence type="ECO:0000313" key="6">
    <source>
        <dbReference type="EMBL" id="RDX94786.1"/>
    </source>
</evidence>
<dbReference type="EMBL" id="QJKJ01004284">
    <property type="protein sequence ID" value="RDX94786.1"/>
    <property type="molecule type" value="Genomic_DNA"/>
</dbReference>
<sequence length="456" mass="49452">MASSSSDPARPFPSPPPVPVSVSFPVPVQPHPPRKSFISSTFRHIHDIAANYGQIRLQLRLRSSIAPPEYKTVNEGLPHAPKFRSTVYVGGMSYTSQSTFPQRKASEQDASRLALESLLQRGTDEGPSLVSEACCNKVVGVNSSRYNIGLMYKNRLLEFVQRSSIALPEYRTVNEGLVHAPKFRSTVCVGGMSYTSQSTFRNRKASEQDAARLALESLLQRGRDEGPSLVSEISILCKSIMNEYAAKLHVERPTYNTVQQQLGGVLPVFITYLVFNGTSYTGDAARTKKDAEQSAAHAAILSIMGDSSSGSQLIEMIKSKSNFYDAIKGKGLSLLQASKVLPTANAGPISVTLDHNDTEVAGTVADNNIETKVEFPESSKMLSTCQEFQTPKQESSPEATKVSLQPGSADSIEDGGSSSKKRRKNKKKGNKKSRLESPLPIAAVPMNQVPPCSVAQ</sequence>
<feature type="compositionally biased region" description="Polar residues" evidence="4">
    <location>
        <begin position="380"/>
        <end position="408"/>
    </location>
</feature>
<evidence type="ECO:0000256" key="4">
    <source>
        <dbReference type="SAM" id="MobiDB-lite"/>
    </source>
</evidence>
<feature type="non-terminal residue" evidence="6">
    <location>
        <position position="1"/>
    </location>
</feature>
<dbReference type="Proteomes" id="UP000257109">
    <property type="component" value="Unassembled WGS sequence"/>
</dbReference>
<reference evidence="6" key="1">
    <citation type="submission" date="2018-05" db="EMBL/GenBank/DDBJ databases">
        <title>Draft genome of Mucuna pruriens seed.</title>
        <authorList>
            <person name="Nnadi N.E."/>
            <person name="Vos R."/>
            <person name="Hasami M.H."/>
            <person name="Devisetty U.K."/>
            <person name="Aguiy J.C."/>
        </authorList>
    </citation>
    <scope>NUCLEOTIDE SEQUENCE [LARGE SCALE GENOMIC DNA]</scope>
    <source>
        <strain evidence="6">JCA_2017</strain>
    </source>
</reference>
<evidence type="ECO:0000256" key="3">
    <source>
        <dbReference type="PROSITE-ProRule" id="PRU00266"/>
    </source>
</evidence>
<dbReference type="PANTHER" id="PTHR46031">
    <property type="match status" value="1"/>
</dbReference>
<keyword evidence="1" id="KW-0677">Repeat</keyword>
<keyword evidence="2 3" id="KW-0694">RNA-binding</keyword>
<dbReference type="PROSITE" id="PS50137">
    <property type="entry name" value="DS_RBD"/>
    <property type="match status" value="3"/>
</dbReference>
<proteinExistence type="predicted"/>
<feature type="domain" description="DRBM" evidence="5">
    <location>
        <begin position="68"/>
        <end position="120"/>
    </location>
</feature>
<comment type="caution">
    <text evidence="6">The sequence shown here is derived from an EMBL/GenBank/DDBJ whole genome shotgun (WGS) entry which is preliminary data.</text>
</comment>
<dbReference type="GO" id="GO:0003723">
    <property type="term" value="F:RNA binding"/>
    <property type="evidence" value="ECO:0007669"/>
    <property type="project" value="UniProtKB-UniRule"/>
</dbReference>
<dbReference type="Pfam" id="PF00035">
    <property type="entry name" value="dsrm"/>
    <property type="match status" value="3"/>
</dbReference>
<keyword evidence="7" id="KW-1185">Reference proteome</keyword>
<evidence type="ECO:0000259" key="5">
    <source>
        <dbReference type="PROSITE" id="PS50137"/>
    </source>
</evidence>
<evidence type="ECO:0000256" key="2">
    <source>
        <dbReference type="ARBA" id="ARBA00022884"/>
    </source>
</evidence>
<feature type="region of interest" description="Disordered" evidence="4">
    <location>
        <begin position="378"/>
        <end position="456"/>
    </location>
</feature>
<feature type="domain" description="DRBM" evidence="5">
    <location>
        <begin position="151"/>
        <end position="220"/>
    </location>
</feature>
<accession>A0A371GWD7</accession>
<feature type="compositionally biased region" description="Basic residues" evidence="4">
    <location>
        <begin position="419"/>
        <end position="432"/>
    </location>
</feature>
<dbReference type="STRING" id="157652.A0A371GWD7"/>
<gene>
    <name evidence="6" type="primary">DRB4</name>
    <name evidence="6" type="ORF">CR513_22802</name>
</gene>
<organism evidence="6 7">
    <name type="scientific">Mucuna pruriens</name>
    <name type="common">Velvet bean</name>
    <name type="synonym">Dolichos pruriens</name>
    <dbReference type="NCBI Taxonomy" id="157652"/>
    <lineage>
        <taxon>Eukaryota</taxon>
        <taxon>Viridiplantae</taxon>
        <taxon>Streptophyta</taxon>
        <taxon>Embryophyta</taxon>
        <taxon>Tracheophyta</taxon>
        <taxon>Spermatophyta</taxon>
        <taxon>Magnoliopsida</taxon>
        <taxon>eudicotyledons</taxon>
        <taxon>Gunneridae</taxon>
        <taxon>Pentapetalae</taxon>
        <taxon>rosids</taxon>
        <taxon>fabids</taxon>
        <taxon>Fabales</taxon>
        <taxon>Fabaceae</taxon>
        <taxon>Papilionoideae</taxon>
        <taxon>50 kb inversion clade</taxon>
        <taxon>NPAAA clade</taxon>
        <taxon>indigoferoid/millettioid clade</taxon>
        <taxon>Phaseoleae</taxon>
        <taxon>Mucuna</taxon>
    </lineage>
</organism>
<dbReference type="InterPro" id="IPR014720">
    <property type="entry name" value="dsRBD_dom"/>
</dbReference>
<dbReference type="SMART" id="SM00358">
    <property type="entry name" value="DSRM"/>
    <property type="match status" value="3"/>
</dbReference>
<dbReference type="PANTHER" id="PTHR46031:SF37">
    <property type="entry name" value="DRBM DOMAIN-CONTAINING PROTEIN"/>
    <property type="match status" value="1"/>
</dbReference>
<dbReference type="OrthoDB" id="5988181at2759"/>
<evidence type="ECO:0000313" key="7">
    <source>
        <dbReference type="Proteomes" id="UP000257109"/>
    </source>
</evidence>
<dbReference type="SUPFAM" id="SSF54768">
    <property type="entry name" value="dsRNA-binding domain-like"/>
    <property type="match status" value="3"/>
</dbReference>
<dbReference type="Gene3D" id="3.30.160.20">
    <property type="match status" value="3"/>
</dbReference>
<protein>
    <submittedName>
        <fullName evidence="6">Double-stranded RNA-binding protein 4</fullName>
    </submittedName>
</protein>